<dbReference type="HOGENOM" id="CLU_037096_0_0_2"/>
<proteinExistence type="predicted"/>
<sequence length="471" mass="48293">MTEYDRRDVLKYVGVAVATGAAASETGAARSTDASAPADWPTRYGDADSSAAAPETAGPEPPVAIDWTVERGGRFAAAGDRLFLVTDDGRVAAYDAANGDEEWITEVTVDGSAVAAVGAPAADHDAVYVTTAGDTASITALEAADGERRWQESGIGYETNRTPVVGEDLVLVVADGSLFAFDARDGTREWRFDPEPVTVDGGERGDPLQRDPVAVGDGAVFAVSNNQLFARELDSGAARWADRVDDWAADTFSGRPMAHGDAVAVVKDDAVAVYDAGNGDERATVPTYSPAALAADRLYAVDDAASSDREVVVGYDRASGADEWRSAADAATIEDVIVGDGAVFAAVADDGESGAVAFDRDGGDPLWRLETDFEPSQLAVVDGTVYASGDRLVAIRSEDDGEPSADDGEPSADDGDPSADDGNPSADNGEPSADDEGSDGEGAPGFTVGTGIVSGVLALAAVGRRVANGGD</sequence>
<dbReference type="Proteomes" id="UP000001903">
    <property type="component" value="Chromosome"/>
</dbReference>
<name>D2RQ23_HALTV</name>
<dbReference type="GeneID" id="8741984"/>
<dbReference type="Pfam" id="PF13360">
    <property type="entry name" value="PQQ_2"/>
    <property type="match status" value="2"/>
</dbReference>
<feature type="domain" description="Pyrrolo-quinoline quinone repeat" evidence="2">
    <location>
        <begin position="160"/>
        <end position="303"/>
    </location>
</feature>
<dbReference type="InterPro" id="IPR011047">
    <property type="entry name" value="Quinoprotein_ADH-like_sf"/>
</dbReference>
<protein>
    <submittedName>
        <fullName evidence="3">Pyrrolo-quinoline quinone</fullName>
    </submittedName>
</protein>
<dbReference type="STRING" id="543526.Htur_1394"/>
<reference evidence="3 4" key="1">
    <citation type="journal article" date="2010" name="Stand. Genomic Sci.">
        <title>Complete genome sequence of Haloterrigena turkmenica type strain (4k).</title>
        <authorList>
            <person name="Saunders E."/>
            <person name="Tindall B.J."/>
            <person name="Fahnrich R."/>
            <person name="Lapidus A."/>
            <person name="Copeland A."/>
            <person name="Del Rio T.G."/>
            <person name="Lucas S."/>
            <person name="Chen F."/>
            <person name="Tice H."/>
            <person name="Cheng J.F."/>
            <person name="Han C."/>
            <person name="Detter J.C."/>
            <person name="Bruce D."/>
            <person name="Goodwin L."/>
            <person name="Chain P."/>
            <person name="Pitluck S."/>
            <person name="Pati A."/>
            <person name="Ivanova N."/>
            <person name="Mavromatis K."/>
            <person name="Chen A."/>
            <person name="Palaniappan K."/>
            <person name="Land M."/>
            <person name="Hauser L."/>
            <person name="Chang Y.J."/>
            <person name="Jeffries C.D."/>
            <person name="Brettin T."/>
            <person name="Rohde M."/>
            <person name="Goker M."/>
            <person name="Bristow J."/>
            <person name="Eisen J.A."/>
            <person name="Markowitz V."/>
            <person name="Hugenholtz P."/>
            <person name="Klenk H.P."/>
            <person name="Kyrpides N.C."/>
        </authorList>
    </citation>
    <scope>NUCLEOTIDE SEQUENCE [LARGE SCALE GENOMIC DNA]</scope>
    <source>
        <strain evidence="4">ATCC 51198 / DSM 5511 / JCM 9101 / NCIMB 13204 / VKM B-1734 / 4k</strain>
    </source>
</reference>
<feature type="domain" description="Pyrrolo-quinoline quinone repeat" evidence="2">
    <location>
        <begin position="70"/>
        <end position="153"/>
    </location>
</feature>
<dbReference type="AlphaFoldDB" id="D2RQ23"/>
<organism evidence="3 4">
    <name type="scientific">Haloterrigena turkmenica (strain ATCC 51198 / DSM 5511 / JCM 9101 / NCIMB 13204 / VKM B-1734 / 4k)</name>
    <name type="common">Halococcus turkmenicus</name>
    <dbReference type="NCBI Taxonomy" id="543526"/>
    <lineage>
        <taxon>Archaea</taxon>
        <taxon>Methanobacteriati</taxon>
        <taxon>Methanobacteriota</taxon>
        <taxon>Stenosarchaea group</taxon>
        <taxon>Halobacteria</taxon>
        <taxon>Halobacteriales</taxon>
        <taxon>Natrialbaceae</taxon>
        <taxon>Haloterrigena</taxon>
    </lineage>
</organism>
<accession>D2RQ23</accession>
<dbReference type="SMART" id="SM00564">
    <property type="entry name" value="PQQ"/>
    <property type="match status" value="4"/>
</dbReference>
<dbReference type="KEGG" id="htu:Htur_1394"/>
<dbReference type="Gene3D" id="2.40.10.480">
    <property type="match status" value="2"/>
</dbReference>
<dbReference type="Gene3D" id="2.130.10.10">
    <property type="entry name" value="YVTN repeat-like/Quinoprotein amine dehydrogenase"/>
    <property type="match status" value="1"/>
</dbReference>
<dbReference type="PROSITE" id="PS51318">
    <property type="entry name" value="TAT"/>
    <property type="match status" value="1"/>
</dbReference>
<feature type="region of interest" description="Disordered" evidence="1">
    <location>
        <begin position="23"/>
        <end position="62"/>
    </location>
</feature>
<dbReference type="SUPFAM" id="SSF50998">
    <property type="entry name" value="Quinoprotein alcohol dehydrogenase-like"/>
    <property type="match status" value="1"/>
</dbReference>
<dbReference type="EMBL" id="CP001860">
    <property type="protein sequence ID" value="ADB60282.1"/>
    <property type="molecule type" value="Genomic_DNA"/>
</dbReference>
<dbReference type="InterPro" id="IPR006311">
    <property type="entry name" value="TAT_signal"/>
</dbReference>
<dbReference type="OrthoDB" id="169171at2157"/>
<evidence type="ECO:0000313" key="4">
    <source>
        <dbReference type="Proteomes" id="UP000001903"/>
    </source>
</evidence>
<dbReference type="InterPro" id="IPR002372">
    <property type="entry name" value="PQQ_rpt_dom"/>
</dbReference>
<evidence type="ECO:0000259" key="2">
    <source>
        <dbReference type="Pfam" id="PF13360"/>
    </source>
</evidence>
<gene>
    <name evidence="3" type="ordered locus">Htur_1394</name>
</gene>
<dbReference type="PANTHER" id="PTHR34512:SF30">
    <property type="entry name" value="OUTER MEMBRANE PROTEIN ASSEMBLY FACTOR BAMB"/>
    <property type="match status" value="1"/>
</dbReference>
<dbReference type="RefSeq" id="WP_012942587.1">
    <property type="nucleotide sequence ID" value="NC_013743.1"/>
</dbReference>
<feature type="region of interest" description="Disordered" evidence="1">
    <location>
        <begin position="396"/>
        <end position="449"/>
    </location>
</feature>
<dbReference type="InterPro" id="IPR015943">
    <property type="entry name" value="WD40/YVTN_repeat-like_dom_sf"/>
</dbReference>
<evidence type="ECO:0000313" key="3">
    <source>
        <dbReference type="EMBL" id="ADB60282.1"/>
    </source>
</evidence>
<dbReference type="eggNOG" id="arCOG02556">
    <property type="taxonomic scope" value="Archaea"/>
</dbReference>
<feature type="compositionally biased region" description="Acidic residues" evidence="1">
    <location>
        <begin position="399"/>
        <end position="419"/>
    </location>
</feature>
<feature type="compositionally biased region" description="Low complexity" evidence="1">
    <location>
        <begin position="23"/>
        <end position="32"/>
    </location>
</feature>
<evidence type="ECO:0000256" key="1">
    <source>
        <dbReference type="SAM" id="MobiDB-lite"/>
    </source>
</evidence>
<keyword evidence="4" id="KW-1185">Reference proteome</keyword>
<dbReference type="InterPro" id="IPR018391">
    <property type="entry name" value="PQQ_b-propeller_rpt"/>
</dbReference>
<dbReference type="PANTHER" id="PTHR34512">
    <property type="entry name" value="CELL SURFACE PROTEIN"/>
    <property type="match status" value="1"/>
</dbReference>